<reference evidence="2 3" key="1">
    <citation type="journal article" date="2020" name="Biotechnol. Biofuels">
        <title>New insights from the biogas microbiome by comprehensive genome-resolved metagenomics of nearly 1600 species originating from multiple anaerobic digesters.</title>
        <authorList>
            <person name="Campanaro S."/>
            <person name="Treu L."/>
            <person name="Rodriguez-R L.M."/>
            <person name="Kovalovszki A."/>
            <person name="Ziels R.M."/>
            <person name="Maus I."/>
            <person name="Zhu X."/>
            <person name="Kougias P.G."/>
            <person name="Basile A."/>
            <person name="Luo G."/>
            <person name="Schluter A."/>
            <person name="Konstantinidis K.T."/>
            <person name="Angelidaki I."/>
        </authorList>
    </citation>
    <scope>NUCLEOTIDE SEQUENCE [LARGE SCALE GENOMIC DNA]</scope>
    <source>
        <strain evidence="2">AS05jafATM_89</strain>
    </source>
</reference>
<evidence type="ECO:0000313" key="2">
    <source>
        <dbReference type="EMBL" id="HHX99144.1"/>
    </source>
</evidence>
<evidence type="ECO:0000256" key="1">
    <source>
        <dbReference type="SAM" id="MobiDB-lite"/>
    </source>
</evidence>
<accession>A0A832QBN4</accession>
<gene>
    <name evidence="2" type="ORF">GX533_00440</name>
</gene>
<proteinExistence type="predicted"/>
<feature type="compositionally biased region" description="Basic and acidic residues" evidence="1">
    <location>
        <begin position="1"/>
        <end position="17"/>
    </location>
</feature>
<dbReference type="Proteomes" id="UP000576550">
    <property type="component" value="Unassembled WGS sequence"/>
</dbReference>
<name>A0A832QBN4_9BACT</name>
<dbReference type="EMBL" id="DUTP01000001">
    <property type="protein sequence ID" value="HHX99144.1"/>
    <property type="molecule type" value="Genomic_DNA"/>
</dbReference>
<dbReference type="AlphaFoldDB" id="A0A832QBN4"/>
<protein>
    <submittedName>
        <fullName evidence="2">Uncharacterized protein</fullName>
    </submittedName>
</protein>
<comment type="caution">
    <text evidence="2">The sequence shown here is derived from an EMBL/GenBank/DDBJ whole genome shotgun (WGS) entry which is preliminary data.</text>
</comment>
<sequence length="218" mass="24858">MESSKDFSQKDTTEQALRETSNYNQGPMIKLKDIPPEDISQALKDFSEGSEGLEICLRTMWNNNLETIACCAGNKNSFERAYILMDKGVDIFSLLSEELLSNDMVSIISKDNRQSISFGGRVQEKEEYFKTLAEDIISGKKDNEHLLQDKVGKPLSEDWTKKGMVYTMLNNAITKVGLIQRKKLEDLCKALNDGTVEEQDRIMPECYKELTSILHEKR</sequence>
<feature type="region of interest" description="Disordered" evidence="1">
    <location>
        <begin position="1"/>
        <end position="31"/>
    </location>
</feature>
<evidence type="ECO:0000313" key="3">
    <source>
        <dbReference type="Proteomes" id="UP000576550"/>
    </source>
</evidence>
<organism evidence="2 3">
    <name type="scientific">Candidatus Dojkabacteria bacterium</name>
    <dbReference type="NCBI Taxonomy" id="2099670"/>
    <lineage>
        <taxon>Bacteria</taxon>
        <taxon>Candidatus Dojkabacteria</taxon>
    </lineage>
</organism>